<protein>
    <submittedName>
        <fullName evidence="1">Transposase</fullName>
    </submittedName>
</protein>
<dbReference type="InterPro" id="IPR002514">
    <property type="entry name" value="Transposase_8"/>
</dbReference>
<name>A0A0S7BU72_9CHLR</name>
<dbReference type="GO" id="GO:0006313">
    <property type="term" value="P:DNA transposition"/>
    <property type="evidence" value="ECO:0007669"/>
    <property type="project" value="InterPro"/>
</dbReference>
<dbReference type="STRING" id="1678840.ATC1_13446"/>
<evidence type="ECO:0000313" key="1">
    <source>
        <dbReference type="EMBL" id="GAP40470.1"/>
    </source>
</evidence>
<dbReference type="InterPro" id="IPR010921">
    <property type="entry name" value="Trp_repressor/repl_initiator"/>
</dbReference>
<gene>
    <name evidence="1" type="ORF">ATC1_13446</name>
</gene>
<dbReference type="OrthoDB" id="8757337at2"/>
<organism evidence="1">
    <name type="scientific">Flexilinea flocculi</name>
    <dbReference type="NCBI Taxonomy" id="1678840"/>
    <lineage>
        <taxon>Bacteria</taxon>
        <taxon>Bacillati</taxon>
        <taxon>Chloroflexota</taxon>
        <taxon>Anaerolineae</taxon>
        <taxon>Anaerolineales</taxon>
        <taxon>Anaerolineaceae</taxon>
        <taxon>Flexilinea</taxon>
    </lineage>
</organism>
<dbReference type="SUPFAM" id="SSF48295">
    <property type="entry name" value="TrpR-like"/>
    <property type="match status" value="1"/>
</dbReference>
<sequence length="116" mass="13450">MEIKEAKRTYRIQEMATAVKSCHESGLTIKVWCARHEIKEHVYYYWLKKVRKAALELAVAENENQDEAIVRVELPKKKEKSERGIQIQYMSYILDIPAGAEPTDIISVLKAIKEIC</sequence>
<dbReference type="Pfam" id="PF01527">
    <property type="entry name" value="HTH_Tnp_1"/>
    <property type="match status" value="1"/>
</dbReference>
<accession>A0A0S7BU72</accession>
<dbReference type="Proteomes" id="UP000053370">
    <property type="component" value="Unassembled WGS sequence"/>
</dbReference>
<dbReference type="GO" id="GO:0004803">
    <property type="term" value="F:transposase activity"/>
    <property type="evidence" value="ECO:0007669"/>
    <property type="project" value="InterPro"/>
</dbReference>
<dbReference type="EMBL" id="DF968181">
    <property type="protein sequence ID" value="GAP40470.1"/>
    <property type="molecule type" value="Genomic_DNA"/>
</dbReference>
<proteinExistence type="predicted"/>
<evidence type="ECO:0000313" key="2">
    <source>
        <dbReference type="Proteomes" id="UP000053370"/>
    </source>
</evidence>
<dbReference type="NCBIfam" id="NF047593">
    <property type="entry name" value="IS66_ISAeme5_TnpA"/>
    <property type="match status" value="1"/>
</dbReference>
<reference evidence="1" key="1">
    <citation type="journal article" date="2015" name="Genome Announc.">
        <title>Draft Genome Sequence of Anaerolineae Strain TC1, a Novel Isolate from a Methanogenic Wastewater Treatment System.</title>
        <authorList>
            <person name="Matsuura N."/>
            <person name="Tourlousse D.M."/>
            <person name="Sun L."/>
            <person name="Toyonaga M."/>
            <person name="Kuroda K."/>
            <person name="Ohashi A."/>
            <person name="Cruz R."/>
            <person name="Yamaguchi T."/>
            <person name="Sekiguchi Y."/>
        </authorList>
    </citation>
    <scope>NUCLEOTIDE SEQUENCE [LARGE SCALE GENOMIC DNA]</scope>
    <source>
        <strain evidence="1">TC1</strain>
    </source>
</reference>
<dbReference type="AlphaFoldDB" id="A0A0S7BU72"/>
<dbReference type="RefSeq" id="WP_062279784.1">
    <property type="nucleotide sequence ID" value="NZ_DF968181.1"/>
</dbReference>
<keyword evidence="2" id="KW-1185">Reference proteome</keyword>
<dbReference type="GO" id="GO:0043565">
    <property type="term" value="F:sequence-specific DNA binding"/>
    <property type="evidence" value="ECO:0007669"/>
    <property type="project" value="InterPro"/>
</dbReference>